<gene>
    <name evidence="6" type="primary">nusB</name>
    <name evidence="9" type="ORF">CWC39_05025</name>
</gene>
<evidence type="ECO:0000313" key="9">
    <source>
        <dbReference type="EMBL" id="RAV34088.1"/>
    </source>
</evidence>
<evidence type="ECO:0000256" key="4">
    <source>
        <dbReference type="ARBA" id="ARBA00023015"/>
    </source>
</evidence>
<dbReference type="GO" id="GO:0006353">
    <property type="term" value="P:DNA-templated transcription termination"/>
    <property type="evidence" value="ECO:0007669"/>
    <property type="project" value="UniProtKB-UniRule"/>
</dbReference>
<accession>A0A364VBV6</accession>
<dbReference type="HAMAP" id="MF_00073">
    <property type="entry name" value="NusB"/>
    <property type="match status" value="1"/>
</dbReference>
<dbReference type="NCBIfam" id="TIGR01951">
    <property type="entry name" value="nusB"/>
    <property type="match status" value="1"/>
</dbReference>
<dbReference type="PANTHER" id="PTHR11078">
    <property type="entry name" value="N UTILIZATION SUBSTANCE PROTEIN B-RELATED"/>
    <property type="match status" value="1"/>
</dbReference>
<organism evidence="9 10">
    <name type="scientific">Corynebacterium heidelbergense</name>
    <dbReference type="NCBI Taxonomy" id="2055947"/>
    <lineage>
        <taxon>Bacteria</taxon>
        <taxon>Bacillati</taxon>
        <taxon>Actinomycetota</taxon>
        <taxon>Actinomycetes</taxon>
        <taxon>Mycobacteriales</taxon>
        <taxon>Corynebacteriaceae</taxon>
        <taxon>Corynebacterium</taxon>
    </lineage>
</organism>
<comment type="similarity">
    <text evidence="1 6">Belongs to the NusB family.</text>
</comment>
<dbReference type="InterPro" id="IPR011605">
    <property type="entry name" value="NusB_fam"/>
</dbReference>
<dbReference type="Pfam" id="PF01029">
    <property type="entry name" value="NusB"/>
    <property type="match status" value="1"/>
</dbReference>
<dbReference type="AlphaFoldDB" id="A0A364VBV6"/>
<dbReference type="GO" id="GO:0005829">
    <property type="term" value="C:cytosol"/>
    <property type="evidence" value="ECO:0007669"/>
    <property type="project" value="TreeGrafter"/>
</dbReference>
<dbReference type="InterPro" id="IPR006027">
    <property type="entry name" value="NusB_RsmB_TIM44"/>
</dbReference>
<dbReference type="Gene3D" id="1.10.940.10">
    <property type="entry name" value="NusB-like"/>
    <property type="match status" value="1"/>
</dbReference>
<keyword evidence="3 6" id="KW-0694">RNA-binding</keyword>
<dbReference type="PANTHER" id="PTHR11078:SF3">
    <property type="entry name" value="ANTITERMINATION NUSB DOMAIN-CONTAINING PROTEIN"/>
    <property type="match status" value="1"/>
</dbReference>
<sequence>MKDEQHPTGSKRQRAGEREQVGRKRHGSRYRARARAVDLLFEAEFRDVDPVEVIEEHVELAQDPTAHYRPVMPYTQTIVTGVAENLDAIDDTIAEHLSEEWKLERLPAVDRAVLRVSTWELMFNPEVPREVATVEGVELASEYSHVKAQAYVHAVLDRLAERWRAPEQEKTMTTFDEDTAATAEVLADQARSPKAGEQQAPEVDSPADEDAAERAKAAERVLIDQHRATEPRPEDRGSTSEA</sequence>
<comment type="caution">
    <text evidence="9">The sequence shown here is derived from an EMBL/GenBank/DDBJ whole genome shotgun (WGS) entry which is preliminary data.</text>
</comment>
<reference evidence="9 10" key="1">
    <citation type="journal article" date="2018" name="Syst. Appl. Microbiol.">
        <title>Corynebacterium heidelbergense sp. nov., isolated from the preen glands of Egyptian geese (Alopochen aegyptiacus).</title>
        <authorList>
            <person name="Braun M.S."/>
            <person name="Wang E."/>
            <person name="Zimmermann S."/>
            <person name="Wink M."/>
        </authorList>
    </citation>
    <scope>NUCLEOTIDE SEQUENCE [LARGE SCALE GENOMIC DNA]</scope>
    <source>
        <strain evidence="9 10">DSM 104638</strain>
    </source>
</reference>
<evidence type="ECO:0000256" key="5">
    <source>
        <dbReference type="ARBA" id="ARBA00023163"/>
    </source>
</evidence>
<evidence type="ECO:0000313" key="10">
    <source>
        <dbReference type="Proteomes" id="UP000251047"/>
    </source>
</evidence>
<evidence type="ECO:0000256" key="2">
    <source>
        <dbReference type="ARBA" id="ARBA00022814"/>
    </source>
</evidence>
<protein>
    <recommendedName>
        <fullName evidence="6">Transcription antitermination protein NusB</fullName>
    </recommendedName>
    <alternativeName>
        <fullName evidence="6">Antitermination factor NusB</fullName>
    </alternativeName>
</protein>
<dbReference type="InterPro" id="IPR035926">
    <property type="entry name" value="NusB-like_sf"/>
</dbReference>
<dbReference type="OrthoDB" id="3528057at2"/>
<evidence type="ECO:0000256" key="6">
    <source>
        <dbReference type="HAMAP-Rule" id="MF_00073"/>
    </source>
</evidence>
<evidence type="ECO:0000256" key="7">
    <source>
        <dbReference type="SAM" id="MobiDB-lite"/>
    </source>
</evidence>
<feature type="region of interest" description="Disordered" evidence="7">
    <location>
        <begin position="1"/>
        <end position="27"/>
    </location>
</feature>
<dbReference type="EMBL" id="PHQP01000029">
    <property type="protein sequence ID" value="RAV34088.1"/>
    <property type="molecule type" value="Genomic_DNA"/>
</dbReference>
<keyword evidence="5 6" id="KW-0804">Transcription</keyword>
<feature type="domain" description="NusB/RsmB/TIM44" evidence="8">
    <location>
        <begin position="31"/>
        <end position="160"/>
    </location>
</feature>
<dbReference type="SUPFAM" id="SSF48013">
    <property type="entry name" value="NusB-like"/>
    <property type="match status" value="1"/>
</dbReference>
<evidence type="ECO:0000256" key="1">
    <source>
        <dbReference type="ARBA" id="ARBA00005952"/>
    </source>
</evidence>
<keyword evidence="4 6" id="KW-0805">Transcription regulation</keyword>
<name>A0A364VBV6_9CORY</name>
<dbReference type="GO" id="GO:0003723">
    <property type="term" value="F:RNA binding"/>
    <property type="evidence" value="ECO:0007669"/>
    <property type="project" value="UniProtKB-UniRule"/>
</dbReference>
<dbReference type="GO" id="GO:0031564">
    <property type="term" value="P:transcription antitermination"/>
    <property type="evidence" value="ECO:0007669"/>
    <property type="project" value="UniProtKB-KW"/>
</dbReference>
<dbReference type="Proteomes" id="UP000251047">
    <property type="component" value="Unassembled WGS sequence"/>
</dbReference>
<feature type="compositionally biased region" description="Basic and acidic residues" evidence="7">
    <location>
        <begin position="212"/>
        <end position="242"/>
    </location>
</feature>
<keyword evidence="2 6" id="KW-0889">Transcription antitermination</keyword>
<feature type="region of interest" description="Disordered" evidence="7">
    <location>
        <begin position="186"/>
        <end position="242"/>
    </location>
</feature>
<evidence type="ECO:0000259" key="8">
    <source>
        <dbReference type="Pfam" id="PF01029"/>
    </source>
</evidence>
<proteinExistence type="inferred from homology"/>
<evidence type="ECO:0000256" key="3">
    <source>
        <dbReference type="ARBA" id="ARBA00022884"/>
    </source>
</evidence>
<comment type="function">
    <text evidence="6">Involved in transcription antitermination. Required for transcription of ribosomal RNA (rRNA) genes. Binds specifically to the boxA antiterminator sequence of the ribosomal RNA (rrn) operons.</text>
</comment>